<name>A0A1G7STS9_9PROT</name>
<dbReference type="InterPro" id="IPR036388">
    <property type="entry name" value="WH-like_DNA-bd_sf"/>
</dbReference>
<dbReference type="RefSeq" id="WP_176758634.1">
    <property type="nucleotide sequence ID" value="NZ_FNCE01000007.1"/>
</dbReference>
<accession>A0A1G7STS9</accession>
<gene>
    <name evidence="5" type="ORF">SAMN05216241_107122</name>
</gene>
<dbReference type="STRING" id="1082479.SAMN05216241_107122"/>
<reference evidence="5 6" key="1">
    <citation type="submission" date="2016-10" db="EMBL/GenBank/DDBJ databases">
        <authorList>
            <person name="de Groot N.N."/>
        </authorList>
    </citation>
    <scope>NUCLEOTIDE SEQUENCE [LARGE SCALE GENOMIC DNA]</scope>
    <source>
        <strain evidence="5 6">DSM 25584</strain>
    </source>
</reference>
<dbReference type="EMBL" id="FNCE01000007">
    <property type="protein sequence ID" value="SDG25690.1"/>
    <property type="molecule type" value="Genomic_DNA"/>
</dbReference>
<dbReference type="GO" id="GO:0003677">
    <property type="term" value="F:DNA binding"/>
    <property type="evidence" value="ECO:0007669"/>
    <property type="project" value="UniProtKB-KW"/>
</dbReference>
<dbReference type="Pfam" id="PF00196">
    <property type="entry name" value="GerE"/>
    <property type="match status" value="1"/>
</dbReference>
<dbReference type="InterPro" id="IPR000792">
    <property type="entry name" value="Tscrpt_reg_LuxR_C"/>
</dbReference>
<dbReference type="SMART" id="SM00421">
    <property type="entry name" value="HTH_LUXR"/>
    <property type="match status" value="1"/>
</dbReference>
<feature type="domain" description="HTH luxR-type" evidence="4">
    <location>
        <begin position="176"/>
        <end position="241"/>
    </location>
</feature>
<dbReference type="GO" id="GO:0006355">
    <property type="term" value="P:regulation of DNA-templated transcription"/>
    <property type="evidence" value="ECO:0007669"/>
    <property type="project" value="InterPro"/>
</dbReference>
<evidence type="ECO:0000256" key="1">
    <source>
        <dbReference type="ARBA" id="ARBA00023015"/>
    </source>
</evidence>
<evidence type="ECO:0000313" key="5">
    <source>
        <dbReference type="EMBL" id="SDG25690.1"/>
    </source>
</evidence>
<keyword evidence="6" id="KW-1185">Reference proteome</keyword>
<keyword evidence="3" id="KW-0804">Transcription</keyword>
<sequence length="244" mass="27927">MPTPNNPVSRVSAQLRNISDLSQLRVVFHDITQSLGFDWYVYANFRTLGSFDTPPSLISNYPQGWLDEYMENQYDRIDPVVGRTVREISPFLWSRLYPDFRKTDQERHMMERAASWGLRTGYVVPVSKNSKTVALVSFVSRHDIDVVEPMVASEGDALSYVAIIIYNAIANISRKWKHDIPKLSKRETEVLRALSAGKSAKQTAAELGITANTVYFHNMRIKKKLKVRNLEHAISVATEFNLYQ</sequence>
<dbReference type="PANTHER" id="PTHR44688">
    <property type="entry name" value="DNA-BINDING TRANSCRIPTIONAL ACTIVATOR DEVR_DOSR"/>
    <property type="match status" value="1"/>
</dbReference>
<dbReference type="Gene3D" id="1.10.10.10">
    <property type="entry name" value="Winged helix-like DNA-binding domain superfamily/Winged helix DNA-binding domain"/>
    <property type="match status" value="1"/>
</dbReference>
<dbReference type="PRINTS" id="PR00038">
    <property type="entry name" value="HTHLUXR"/>
</dbReference>
<dbReference type="Gene3D" id="3.30.450.80">
    <property type="entry name" value="Transcription factor LuxR-like, autoinducer-binding domain"/>
    <property type="match status" value="1"/>
</dbReference>
<protein>
    <submittedName>
        <fullName evidence="5">DNA-binding transcriptional regulator, CsgD family</fullName>
    </submittedName>
</protein>
<dbReference type="SUPFAM" id="SSF46894">
    <property type="entry name" value="C-terminal effector domain of the bipartite response regulators"/>
    <property type="match status" value="1"/>
</dbReference>
<dbReference type="CDD" id="cd06170">
    <property type="entry name" value="LuxR_C_like"/>
    <property type="match status" value="1"/>
</dbReference>
<dbReference type="AlphaFoldDB" id="A0A1G7STS9"/>
<evidence type="ECO:0000313" key="6">
    <source>
        <dbReference type="Proteomes" id="UP000199415"/>
    </source>
</evidence>
<dbReference type="InterPro" id="IPR036693">
    <property type="entry name" value="TF_LuxR_autoind-bd_dom_sf"/>
</dbReference>
<dbReference type="PANTHER" id="PTHR44688:SF16">
    <property type="entry name" value="DNA-BINDING TRANSCRIPTIONAL ACTIVATOR DEVR_DOSR"/>
    <property type="match status" value="1"/>
</dbReference>
<evidence type="ECO:0000256" key="3">
    <source>
        <dbReference type="ARBA" id="ARBA00023163"/>
    </source>
</evidence>
<dbReference type="SUPFAM" id="SSF75516">
    <property type="entry name" value="Pheromone-binding domain of LuxR-like quorum-sensing transcription factors"/>
    <property type="match status" value="1"/>
</dbReference>
<proteinExistence type="predicted"/>
<dbReference type="Pfam" id="PF03472">
    <property type="entry name" value="Autoind_bind"/>
    <property type="match status" value="1"/>
</dbReference>
<evidence type="ECO:0000256" key="2">
    <source>
        <dbReference type="ARBA" id="ARBA00023125"/>
    </source>
</evidence>
<keyword evidence="1" id="KW-0805">Transcription regulation</keyword>
<organism evidence="5 6">
    <name type="scientific">Limimonas halophila</name>
    <dbReference type="NCBI Taxonomy" id="1082479"/>
    <lineage>
        <taxon>Bacteria</taxon>
        <taxon>Pseudomonadati</taxon>
        <taxon>Pseudomonadota</taxon>
        <taxon>Alphaproteobacteria</taxon>
        <taxon>Rhodospirillales</taxon>
        <taxon>Rhodovibrionaceae</taxon>
        <taxon>Limimonas</taxon>
    </lineage>
</organism>
<keyword evidence="2 5" id="KW-0238">DNA-binding</keyword>
<dbReference type="InterPro" id="IPR016032">
    <property type="entry name" value="Sig_transdc_resp-reg_C-effctor"/>
</dbReference>
<dbReference type="Proteomes" id="UP000199415">
    <property type="component" value="Unassembled WGS sequence"/>
</dbReference>
<dbReference type="PROSITE" id="PS50043">
    <property type="entry name" value="HTH_LUXR_2"/>
    <property type="match status" value="1"/>
</dbReference>
<dbReference type="InterPro" id="IPR005143">
    <property type="entry name" value="TF_LuxR_autoind-bd_dom"/>
</dbReference>
<evidence type="ECO:0000259" key="4">
    <source>
        <dbReference type="PROSITE" id="PS50043"/>
    </source>
</evidence>